<gene>
    <name evidence="1" type="ORF">Cadr_000022396</name>
</gene>
<reference evidence="1 2" key="1">
    <citation type="journal article" date="2019" name="Mol. Ecol. Resour.">
        <title>Improving Illumina assemblies with Hi-C and long reads: an example with the North African dromedary.</title>
        <authorList>
            <person name="Elbers J.P."/>
            <person name="Rogers M.F."/>
            <person name="Perelman P.L."/>
            <person name="Proskuryakova A.A."/>
            <person name="Serdyukova N.A."/>
            <person name="Johnson W.E."/>
            <person name="Horin P."/>
            <person name="Corander J."/>
            <person name="Murphy D."/>
            <person name="Burger P.A."/>
        </authorList>
    </citation>
    <scope>NUCLEOTIDE SEQUENCE [LARGE SCALE GENOMIC DNA]</scope>
    <source>
        <strain evidence="1">Drom800</strain>
        <tissue evidence="1">Blood</tissue>
    </source>
</reference>
<protein>
    <submittedName>
        <fullName evidence="1">Uncharacterized protein</fullName>
    </submittedName>
</protein>
<organism evidence="1 2">
    <name type="scientific">Camelus dromedarius</name>
    <name type="common">Dromedary</name>
    <name type="synonym">Arabian camel</name>
    <dbReference type="NCBI Taxonomy" id="9838"/>
    <lineage>
        <taxon>Eukaryota</taxon>
        <taxon>Metazoa</taxon>
        <taxon>Chordata</taxon>
        <taxon>Craniata</taxon>
        <taxon>Vertebrata</taxon>
        <taxon>Euteleostomi</taxon>
        <taxon>Mammalia</taxon>
        <taxon>Eutheria</taxon>
        <taxon>Laurasiatheria</taxon>
        <taxon>Artiodactyla</taxon>
        <taxon>Tylopoda</taxon>
        <taxon>Camelidae</taxon>
        <taxon>Camelus</taxon>
    </lineage>
</organism>
<accession>A0A5N4CSB9</accession>
<comment type="caution">
    <text evidence="1">The sequence shown here is derived from an EMBL/GenBank/DDBJ whole genome shotgun (WGS) entry which is preliminary data.</text>
</comment>
<sequence>MAFALVVVGCIRLTEQPPSSPPWEPGTLLLPAGAELVQLRSMQVPLGNSARALRRAKITWQNFLMAFV</sequence>
<keyword evidence="2" id="KW-1185">Reference proteome</keyword>
<dbReference type="AlphaFoldDB" id="A0A5N4CSB9"/>
<evidence type="ECO:0000313" key="1">
    <source>
        <dbReference type="EMBL" id="KAB1261741.1"/>
    </source>
</evidence>
<proteinExistence type="predicted"/>
<dbReference type="EMBL" id="JWIN03000020">
    <property type="protein sequence ID" value="KAB1261741.1"/>
    <property type="molecule type" value="Genomic_DNA"/>
</dbReference>
<dbReference type="Proteomes" id="UP000299084">
    <property type="component" value="Unassembled WGS sequence"/>
</dbReference>
<evidence type="ECO:0000313" key="2">
    <source>
        <dbReference type="Proteomes" id="UP000299084"/>
    </source>
</evidence>
<name>A0A5N4CSB9_CAMDR</name>